<protein>
    <submittedName>
        <fullName evidence="2">Uncharacterized protein</fullName>
    </submittedName>
</protein>
<sequence>MMKQQSNPIPQQNLTKKNYQTKTERNSKPLKSNASYKKKGDKILKESSSMFKNTIDFKNGQTLNSSHLFSLSSTFDRSPRQLNQDFQRGITSNHNIKKSINPLTRIESQNNSILSQSLKSSTQRLSIFSDKGTINNSKAYQQNNQNSNKRASTIIQTFSPDLNRFVQNNKFHELRIETAFDGEDSIQFHEFGQIDQNHIRLIPQSFQANKSPNESRIDIHTAVESFEDLEPSPINDIHILSQSPGLIKQNTLFEYIQELKRNEMSMNDTVLMQENAVLVNRESFSKKDAPQQNKLNQLKQKQSLVTGISFYSQSSFSDRKNRVTNQSPHPTMLSNYDKELIPIKDTEREDSKKSDSDQYVIKLIKCPISIDEEGTQKYSSMVLTSNQKVLTTRQQYLEDDVQYPMLNSSMELRLDLLRIPKLDKHTRSCGNKRSQTLTPIKQFIGSSLFKQTKSGGEQVEQFNPGETNAERKNTDNIEWREKALTYLLQLRDKDREIIGLKQENQSLRQMLNYILQSKLSP</sequence>
<evidence type="ECO:0000313" key="2">
    <source>
        <dbReference type="EMBL" id="CDW88662.1"/>
    </source>
</evidence>
<organism evidence="2 3">
    <name type="scientific">Stylonychia lemnae</name>
    <name type="common">Ciliate</name>
    <dbReference type="NCBI Taxonomy" id="5949"/>
    <lineage>
        <taxon>Eukaryota</taxon>
        <taxon>Sar</taxon>
        <taxon>Alveolata</taxon>
        <taxon>Ciliophora</taxon>
        <taxon>Intramacronucleata</taxon>
        <taxon>Spirotrichea</taxon>
        <taxon>Stichotrichia</taxon>
        <taxon>Sporadotrichida</taxon>
        <taxon>Oxytrichidae</taxon>
        <taxon>Stylonychinae</taxon>
        <taxon>Stylonychia</taxon>
    </lineage>
</organism>
<dbReference type="EMBL" id="CCKQ01016786">
    <property type="protein sequence ID" value="CDW88662.1"/>
    <property type="molecule type" value="Genomic_DNA"/>
</dbReference>
<feature type="compositionally biased region" description="Polar residues" evidence="1">
    <location>
        <begin position="323"/>
        <end position="334"/>
    </location>
</feature>
<dbReference type="AlphaFoldDB" id="A0A078B5S9"/>
<proteinExistence type="predicted"/>
<reference evidence="2 3" key="1">
    <citation type="submission" date="2014-06" db="EMBL/GenBank/DDBJ databases">
        <authorList>
            <person name="Swart Estienne"/>
        </authorList>
    </citation>
    <scope>NUCLEOTIDE SEQUENCE [LARGE SCALE GENOMIC DNA]</scope>
    <source>
        <strain evidence="2 3">130c</strain>
    </source>
</reference>
<feature type="region of interest" description="Disordered" evidence="1">
    <location>
        <begin position="1"/>
        <end position="38"/>
    </location>
</feature>
<feature type="compositionally biased region" description="Polar residues" evidence="1">
    <location>
        <begin position="1"/>
        <end position="21"/>
    </location>
</feature>
<accession>A0A078B5S9</accession>
<dbReference type="InParanoid" id="A0A078B5S9"/>
<dbReference type="Proteomes" id="UP000039865">
    <property type="component" value="Unassembled WGS sequence"/>
</dbReference>
<evidence type="ECO:0000256" key="1">
    <source>
        <dbReference type="SAM" id="MobiDB-lite"/>
    </source>
</evidence>
<feature type="region of interest" description="Disordered" evidence="1">
    <location>
        <begin position="317"/>
        <end position="354"/>
    </location>
</feature>
<keyword evidence="3" id="KW-1185">Reference proteome</keyword>
<evidence type="ECO:0000313" key="3">
    <source>
        <dbReference type="Proteomes" id="UP000039865"/>
    </source>
</evidence>
<feature type="compositionally biased region" description="Basic and acidic residues" evidence="1">
    <location>
        <begin position="336"/>
        <end position="354"/>
    </location>
</feature>
<gene>
    <name evidence="2" type="primary">Contig9569.g10239</name>
    <name evidence="2" type="ORF">STYLEM_17785</name>
</gene>
<name>A0A078B5S9_STYLE</name>